<dbReference type="Gene3D" id="3.40.50.1820">
    <property type="entry name" value="alpha/beta hydrolase"/>
    <property type="match status" value="1"/>
</dbReference>
<feature type="domain" description="Serine aminopeptidase S33" evidence="1">
    <location>
        <begin position="69"/>
        <end position="243"/>
    </location>
</feature>
<dbReference type="AlphaFoldDB" id="A0ABD4T184"/>
<dbReference type="Pfam" id="PF12146">
    <property type="entry name" value="Hydrolase_4"/>
    <property type="match status" value="1"/>
</dbReference>
<dbReference type="RefSeq" id="WP_166280489.1">
    <property type="nucleotide sequence ID" value="NZ_JTHE03000028.1"/>
</dbReference>
<keyword evidence="2" id="KW-0378">Hydrolase</keyword>
<accession>A0ABD4T184</accession>
<dbReference type="InterPro" id="IPR022742">
    <property type="entry name" value="Hydrolase_4"/>
</dbReference>
<evidence type="ECO:0000313" key="2">
    <source>
        <dbReference type="EMBL" id="MCM1982062.1"/>
    </source>
</evidence>
<organism evidence="2 3">
    <name type="scientific">Lyngbya confervoides BDU141951</name>
    <dbReference type="NCBI Taxonomy" id="1574623"/>
    <lineage>
        <taxon>Bacteria</taxon>
        <taxon>Bacillati</taxon>
        <taxon>Cyanobacteriota</taxon>
        <taxon>Cyanophyceae</taxon>
        <taxon>Oscillatoriophycideae</taxon>
        <taxon>Oscillatoriales</taxon>
        <taxon>Microcoleaceae</taxon>
        <taxon>Lyngbya</taxon>
    </lineage>
</organism>
<name>A0ABD4T184_9CYAN</name>
<dbReference type="SUPFAM" id="SSF53474">
    <property type="entry name" value="alpha/beta-Hydrolases"/>
    <property type="match status" value="1"/>
</dbReference>
<evidence type="ECO:0000313" key="3">
    <source>
        <dbReference type="Proteomes" id="UP000031561"/>
    </source>
</evidence>
<protein>
    <submittedName>
        <fullName evidence="2">Alpha/beta hydrolase</fullName>
    </submittedName>
</protein>
<gene>
    <name evidence="2" type="ORF">QQ91_0004345</name>
</gene>
<dbReference type="InterPro" id="IPR029058">
    <property type="entry name" value="AB_hydrolase_fold"/>
</dbReference>
<dbReference type="PANTHER" id="PTHR22753">
    <property type="entry name" value="TRANSMEMBRANE PROTEIN 68"/>
    <property type="match status" value="1"/>
</dbReference>
<sequence>MSYPDSALTLQSLTHRSPQRPLLVFLPGMDGTGLSLQQQVGNLQTEFDLCFLAIPPDDRTGWSSMVKQTLALMKAERGSQRPIYLAGESFGGCLALLVALQAPELLDGLILINSATSFHRQAWQCWGANLVSWMPDALYSTATIGLLPFLINLRRVPRSTQKALRQAMQAVTPRSAAWRISLLCSFQLEWSQVQALSLPTLIIASGADQLLDSQAEAHRLSQLLPDAKTVLLPLSGHACLLEPGVCLASILKQTEFLAPRCPASQINSGA</sequence>
<proteinExistence type="predicted"/>
<comment type="caution">
    <text evidence="2">The sequence shown here is derived from an EMBL/GenBank/DDBJ whole genome shotgun (WGS) entry which is preliminary data.</text>
</comment>
<dbReference type="InterPro" id="IPR000073">
    <property type="entry name" value="AB_hydrolase_1"/>
</dbReference>
<dbReference type="PRINTS" id="PR00111">
    <property type="entry name" value="ABHYDROLASE"/>
</dbReference>
<keyword evidence="3" id="KW-1185">Reference proteome</keyword>
<reference evidence="2 3" key="1">
    <citation type="journal article" date="2015" name="Genome Announc.">
        <title>Draft Genome Sequence of Filamentous Marine Cyanobacterium Lyngbya confervoides Strain BDU141951.</title>
        <authorList>
            <person name="Chandrababunaidu M.M."/>
            <person name="Sen D."/>
            <person name="Tripathy S."/>
        </authorList>
    </citation>
    <scope>NUCLEOTIDE SEQUENCE [LARGE SCALE GENOMIC DNA]</scope>
    <source>
        <strain evidence="2 3">BDU141951</strain>
    </source>
</reference>
<dbReference type="EMBL" id="JTHE03000028">
    <property type="protein sequence ID" value="MCM1982062.1"/>
    <property type="molecule type" value="Genomic_DNA"/>
</dbReference>
<dbReference type="Proteomes" id="UP000031561">
    <property type="component" value="Unassembled WGS sequence"/>
</dbReference>
<dbReference type="PANTHER" id="PTHR22753:SF48">
    <property type="entry name" value="PHOSPHOLIPID_GLYCEROL ACYLTRANSFERASE DOMAIN-CONTAINING PROTEIN"/>
    <property type="match status" value="1"/>
</dbReference>
<evidence type="ECO:0000259" key="1">
    <source>
        <dbReference type="Pfam" id="PF12146"/>
    </source>
</evidence>
<dbReference type="GO" id="GO:0016787">
    <property type="term" value="F:hydrolase activity"/>
    <property type="evidence" value="ECO:0007669"/>
    <property type="project" value="UniProtKB-KW"/>
</dbReference>